<dbReference type="STRING" id="60137.SAMN04488041_10670"/>
<dbReference type="Pfam" id="PF00486">
    <property type="entry name" value="Trans_reg_C"/>
    <property type="match status" value="1"/>
</dbReference>
<keyword evidence="2" id="KW-0597">Phosphoprotein</keyword>
<dbReference type="SUPFAM" id="SSF46894">
    <property type="entry name" value="C-terminal effector domain of the bipartite response regulators"/>
    <property type="match status" value="1"/>
</dbReference>
<sequence length="226" mass="25227">MTKILLVSTSPSVRNALNYLFTVILKFDFECIDFDACEHWLHNSESVNAIFVDMTEANSNPAPLISTLTTHAQAGVVLAIQELKGVWGADAFEAGAIDVLTWPCNLRELSLRLNRRLPTPTPSVEQPHDVSWDVEAYIALRAGLTTAEAQIMRVLFAQDGQIVTRDALSLAVESRPWRYGDRKFDVHVAKIRKKFADTFDERISVETVRSSGYMLRTGGLNAFDPT</sequence>
<evidence type="ECO:0000259" key="5">
    <source>
        <dbReference type="PROSITE" id="PS51755"/>
    </source>
</evidence>
<gene>
    <name evidence="6" type="ORF">SAMN04488041_10670</name>
</gene>
<dbReference type="SMART" id="SM00862">
    <property type="entry name" value="Trans_reg_C"/>
    <property type="match status" value="1"/>
</dbReference>
<dbReference type="InterPro" id="IPR036388">
    <property type="entry name" value="WH-like_DNA-bd_sf"/>
</dbReference>
<dbReference type="RefSeq" id="WP_074636848.1">
    <property type="nucleotide sequence ID" value="NZ_CP160851.1"/>
</dbReference>
<dbReference type="InterPro" id="IPR016032">
    <property type="entry name" value="Sig_transdc_resp-reg_C-effctor"/>
</dbReference>
<proteinExistence type="predicted"/>
<dbReference type="SUPFAM" id="SSF52172">
    <property type="entry name" value="CheY-like"/>
    <property type="match status" value="1"/>
</dbReference>
<feature type="domain" description="Response regulatory" evidence="4">
    <location>
        <begin position="3"/>
        <end position="117"/>
    </location>
</feature>
<keyword evidence="1 3" id="KW-0238">DNA-binding</keyword>
<evidence type="ECO:0000259" key="4">
    <source>
        <dbReference type="PROSITE" id="PS50110"/>
    </source>
</evidence>
<feature type="domain" description="OmpR/PhoB-type" evidence="5">
    <location>
        <begin position="104"/>
        <end position="217"/>
    </location>
</feature>
<organism evidence="6 7">
    <name type="scientific">Sulfitobacter pontiacus</name>
    <dbReference type="NCBI Taxonomy" id="60137"/>
    <lineage>
        <taxon>Bacteria</taxon>
        <taxon>Pseudomonadati</taxon>
        <taxon>Pseudomonadota</taxon>
        <taxon>Alphaproteobacteria</taxon>
        <taxon>Rhodobacterales</taxon>
        <taxon>Roseobacteraceae</taxon>
        <taxon>Sulfitobacter</taxon>
    </lineage>
</organism>
<dbReference type="GO" id="GO:0000160">
    <property type="term" value="P:phosphorelay signal transduction system"/>
    <property type="evidence" value="ECO:0007669"/>
    <property type="project" value="InterPro"/>
</dbReference>
<dbReference type="GO" id="GO:0003677">
    <property type="term" value="F:DNA binding"/>
    <property type="evidence" value="ECO:0007669"/>
    <property type="project" value="UniProtKB-UniRule"/>
</dbReference>
<evidence type="ECO:0000256" key="2">
    <source>
        <dbReference type="PROSITE-ProRule" id="PRU00169"/>
    </source>
</evidence>
<protein>
    <submittedName>
        <fullName evidence="6">DNA-binding response regulator, OmpR family, contains REC and winged-helix (WHTH) domain</fullName>
    </submittedName>
</protein>
<dbReference type="InterPro" id="IPR001867">
    <property type="entry name" value="OmpR/PhoB-type_DNA-bd"/>
</dbReference>
<dbReference type="AlphaFoldDB" id="A0A1H3B8P0"/>
<dbReference type="EMBL" id="FNNB01000006">
    <property type="protein sequence ID" value="SDX37409.1"/>
    <property type="molecule type" value="Genomic_DNA"/>
</dbReference>
<name>A0A1H3B8P0_9RHOB</name>
<evidence type="ECO:0000256" key="1">
    <source>
        <dbReference type="ARBA" id="ARBA00023125"/>
    </source>
</evidence>
<evidence type="ECO:0000256" key="3">
    <source>
        <dbReference type="PROSITE-ProRule" id="PRU01091"/>
    </source>
</evidence>
<dbReference type="PROSITE" id="PS50110">
    <property type="entry name" value="RESPONSE_REGULATORY"/>
    <property type="match status" value="1"/>
</dbReference>
<reference evidence="7" key="1">
    <citation type="submission" date="2016-10" db="EMBL/GenBank/DDBJ databases">
        <authorList>
            <person name="Varghese N."/>
            <person name="Submissions S."/>
        </authorList>
    </citation>
    <scope>NUCLEOTIDE SEQUENCE [LARGE SCALE GENOMIC DNA]</scope>
    <source>
        <strain evidence="7">DSM 10014</strain>
    </source>
</reference>
<dbReference type="Gene3D" id="1.10.10.10">
    <property type="entry name" value="Winged helix-like DNA-binding domain superfamily/Winged helix DNA-binding domain"/>
    <property type="match status" value="1"/>
</dbReference>
<dbReference type="CDD" id="cd00383">
    <property type="entry name" value="trans_reg_C"/>
    <property type="match status" value="1"/>
</dbReference>
<dbReference type="GeneID" id="94022657"/>
<feature type="DNA-binding region" description="OmpR/PhoB-type" evidence="3">
    <location>
        <begin position="104"/>
        <end position="217"/>
    </location>
</feature>
<dbReference type="InterPro" id="IPR001789">
    <property type="entry name" value="Sig_transdc_resp-reg_receiver"/>
</dbReference>
<dbReference type="Proteomes" id="UP000183076">
    <property type="component" value="Unassembled WGS sequence"/>
</dbReference>
<dbReference type="InterPro" id="IPR011006">
    <property type="entry name" value="CheY-like_superfamily"/>
</dbReference>
<accession>A0A1H3B8P0</accession>
<evidence type="ECO:0000313" key="7">
    <source>
        <dbReference type="Proteomes" id="UP000183076"/>
    </source>
</evidence>
<dbReference type="PROSITE" id="PS51755">
    <property type="entry name" value="OMPR_PHOB"/>
    <property type="match status" value="1"/>
</dbReference>
<dbReference type="GO" id="GO:0006355">
    <property type="term" value="P:regulation of DNA-templated transcription"/>
    <property type="evidence" value="ECO:0007669"/>
    <property type="project" value="InterPro"/>
</dbReference>
<evidence type="ECO:0000313" key="6">
    <source>
        <dbReference type="EMBL" id="SDX37409.1"/>
    </source>
</evidence>
<feature type="modified residue" description="4-aspartylphosphate" evidence="2">
    <location>
        <position position="53"/>
    </location>
</feature>